<feature type="region of interest" description="Disordered" evidence="1">
    <location>
        <begin position="93"/>
        <end position="343"/>
    </location>
</feature>
<organism evidence="2 3">
    <name type="scientific">Vanrija albida</name>
    <dbReference type="NCBI Taxonomy" id="181172"/>
    <lineage>
        <taxon>Eukaryota</taxon>
        <taxon>Fungi</taxon>
        <taxon>Dikarya</taxon>
        <taxon>Basidiomycota</taxon>
        <taxon>Agaricomycotina</taxon>
        <taxon>Tremellomycetes</taxon>
        <taxon>Trichosporonales</taxon>
        <taxon>Trichosporonaceae</taxon>
        <taxon>Vanrija</taxon>
    </lineage>
</organism>
<keyword evidence="3" id="KW-1185">Reference proteome</keyword>
<reference evidence="2 3" key="1">
    <citation type="submission" date="2023-08" db="EMBL/GenBank/DDBJ databases">
        <title>Annotated Genome Sequence of Vanrija albida AlHP1.</title>
        <authorList>
            <person name="Herzog R."/>
        </authorList>
    </citation>
    <scope>NUCLEOTIDE SEQUENCE [LARGE SCALE GENOMIC DNA]</scope>
    <source>
        <strain evidence="2 3">AlHP1</strain>
    </source>
</reference>
<gene>
    <name evidence="2" type="ORF">Q8F55_005371</name>
</gene>
<sequence>MPVNNVVNNLIRAAASVSSDISDADLDAHVAKLLAAEAKANDAKWSELGLGAFLGSGSSGRDSPDPSLPKPNKRFLASIIRNVDGHNTALLRQQAESARDARRAREPAASSSRRATPGSAASRLFGGALRSVGRDASRREDRGRGAGDGDEARDRRESGRGERRERERSRERSRERERDDRRRGDDRRRDRDDDRRRDRDDRRTRRDDSDDDRRRRRDDSDDDRRRRRDDSDDRRRRRDDSDDDRRGKRSSRRDGSDDERDRRRREDGGRRRDDDSERRRRRERDEDRRGKEKRRRDDSSSPPRRRRDRSDSPPRRTRRSPSASPPPPPDLSPPASPISRMDKYFKKSYDPALDVGEVPKAGLVTAVGWDNMLAVLKDRGKKRRKNSPRLSASPEPGPKARDEGSAWARQQRELARARPEEKGVMDMEYTARGGVREWDQGK</sequence>
<evidence type="ECO:0000256" key="1">
    <source>
        <dbReference type="SAM" id="MobiDB-lite"/>
    </source>
</evidence>
<evidence type="ECO:0000313" key="3">
    <source>
        <dbReference type="Proteomes" id="UP001565368"/>
    </source>
</evidence>
<dbReference type="Proteomes" id="UP001565368">
    <property type="component" value="Unassembled WGS sequence"/>
</dbReference>
<name>A0ABR3Q2G5_9TREE</name>
<evidence type="ECO:0000313" key="2">
    <source>
        <dbReference type="EMBL" id="KAL1408558.1"/>
    </source>
</evidence>
<dbReference type="PANTHER" id="PTHR40132:SF1">
    <property type="entry name" value="PRE-MRNA-SPLICING FACTOR 38B"/>
    <property type="match status" value="1"/>
</dbReference>
<dbReference type="EMBL" id="JBBXJM010000004">
    <property type="protein sequence ID" value="KAL1408558.1"/>
    <property type="molecule type" value="Genomic_DNA"/>
</dbReference>
<comment type="caution">
    <text evidence="2">The sequence shown here is derived from an EMBL/GenBank/DDBJ whole genome shotgun (WGS) entry which is preliminary data.</text>
</comment>
<feature type="compositionally biased region" description="Basic and acidic residues" evidence="1">
    <location>
        <begin position="97"/>
        <end position="106"/>
    </location>
</feature>
<accession>A0ABR3Q2G5</accession>
<feature type="region of interest" description="Disordered" evidence="1">
    <location>
        <begin position="377"/>
        <end position="428"/>
    </location>
</feature>
<feature type="compositionally biased region" description="Basic and acidic residues" evidence="1">
    <location>
        <begin position="132"/>
        <end position="299"/>
    </location>
</feature>
<dbReference type="GeneID" id="95986414"/>
<dbReference type="PANTHER" id="PTHR40132">
    <property type="entry name" value="PRE-MRNA-SPLICING FACTOR 38B"/>
    <property type="match status" value="1"/>
</dbReference>
<proteinExistence type="predicted"/>
<protein>
    <submittedName>
        <fullName evidence="2">Uncharacterized protein</fullName>
    </submittedName>
</protein>
<feature type="compositionally biased region" description="Low complexity" evidence="1">
    <location>
        <begin position="107"/>
        <end position="123"/>
    </location>
</feature>
<feature type="compositionally biased region" description="Basic and acidic residues" evidence="1">
    <location>
        <begin position="398"/>
        <end position="425"/>
    </location>
</feature>
<feature type="compositionally biased region" description="Pro residues" evidence="1">
    <location>
        <begin position="323"/>
        <end position="336"/>
    </location>
</feature>
<dbReference type="RefSeq" id="XP_069208502.1">
    <property type="nucleotide sequence ID" value="XM_069353860.1"/>
</dbReference>